<reference evidence="1 2" key="1">
    <citation type="journal article" date="2023" name="Sci. Data">
        <title>Genome assembly of the Korean intertidal mud-creeper Batillaria attramentaria.</title>
        <authorList>
            <person name="Patra A.K."/>
            <person name="Ho P.T."/>
            <person name="Jun S."/>
            <person name="Lee S.J."/>
            <person name="Kim Y."/>
            <person name="Won Y.J."/>
        </authorList>
    </citation>
    <scope>NUCLEOTIDE SEQUENCE [LARGE SCALE GENOMIC DNA]</scope>
    <source>
        <strain evidence="1">Wonlab-2016</strain>
    </source>
</reference>
<organism evidence="1 2">
    <name type="scientific">Batillaria attramentaria</name>
    <dbReference type="NCBI Taxonomy" id="370345"/>
    <lineage>
        <taxon>Eukaryota</taxon>
        <taxon>Metazoa</taxon>
        <taxon>Spiralia</taxon>
        <taxon>Lophotrochozoa</taxon>
        <taxon>Mollusca</taxon>
        <taxon>Gastropoda</taxon>
        <taxon>Caenogastropoda</taxon>
        <taxon>Sorbeoconcha</taxon>
        <taxon>Cerithioidea</taxon>
        <taxon>Batillariidae</taxon>
        <taxon>Batillaria</taxon>
    </lineage>
</organism>
<keyword evidence="2" id="KW-1185">Reference proteome</keyword>
<name>A0ABD0LN74_9CAEN</name>
<dbReference type="EMBL" id="JACVVK020000034">
    <property type="protein sequence ID" value="KAK7500894.1"/>
    <property type="molecule type" value="Genomic_DNA"/>
</dbReference>
<protein>
    <submittedName>
        <fullName evidence="1">Uncharacterized protein</fullName>
    </submittedName>
</protein>
<accession>A0ABD0LN74</accession>
<sequence>MSPSDLGKLDHFISPTFRLKSAPLSFPRQLSSGLQCRVCLAGDPVPVIYEGRVSLFFFFFFTRTPHFFHVETVRQYSEFGWEQDTTSLIAAQIKRTGTNPLGL</sequence>
<dbReference type="AlphaFoldDB" id="A0ABD0LN74"/>
<evidence type="ECO:0000313" key="2">
    <source>
        <dbReference type="Proteomes" id="UP001519460"/>
    </source>
</evidence>
<gene>
    <name evidence="1" type="ORF">BaRGS_00007774</name>
</gene>
<dbReference type="Proteomes" id="UP001519460">
    <property type="component" value="Unassembled WGS sequence"/>
</dbReference>
<comment type="caution">
    <text evidence="1">The sequence shown here is derived from an EMBL/GenBank/DDBJ whole genome shotgun (WGS) entry which is preliminary data.</text>
</comment>
<proteinExistence type="predicted"/>
<evidence type="ECO:0000313" key="1">
    <source>
        <dbReference type="EMBL" id="KAK7500894.1"/>
    </source>
</evidence>